<name>A0A917RV84_9NOCA</name>
<reference evidence="2" key="1">
    <citation type="journal article" date="2014" name="Int. J. Syst. Evol. Microbiol.">
        <title>Complete genome sequence of Corynebacterium casei LMG S-19264T (=DSM 44701T), isolated from a smear-ripened cheese.</title>
        <authorList>
            <consortium name="US DOE Joint Genome Institute (JGI-PGF)"/>
            <person name="Walter F."/>
            <person name="Albersmeier A."/>
            <person name="Kalinowski J."/>
            <person name="Ruckert C."/>
        </authorList>
    </citation>
    <scope>NUCLEOTIDE SEQUENCE</scope>
    <source>
        <strain evidence="2">CGMCC 4.3508</strain>
    </source>
</reference>
<reference evidence="2" key="2">
    <citation type="submission" date="2020-09" db="EMBL/GenBank/DDBJ databases">
        <authorList>
            <person name="Sun Q."/>
            <person name="Zhou Y."/>
        </authorList>
    </citation>
    <scope>NUCLEOTIDE SEQUENCE</scope>
    <source>
        <strain evidence="2">CGMCC 4.3508</strain>
    </source>
</reference>
<dbReference type="Proteomes" id="UP000638263">
    <property type="component" value="Unassembled WGS sequence"/>
</dbReference>
<evidence type="ECO:0000313" key="3">
    <source>
        <dbReference type="Proteomes" id="UP000638263"/>
    </source>
</evidence>
<sequence>MRVLGTDDTETMIAARSGGGTRERYAPGAGARLPEWAAFGSEDHTQEPEAGAIYLRSRRSGRP</sequence>
<organism evidence="2 3">
    <name type="scientific">Nocardia jinanensis</name>
    <dbReference type="NCBI Taxonomy" id="382504"/>
    <lineage>
        <taxon>Bacteria</taxon>
        <taxon>Bacillati</taxon>
        <taxon>Actinomycetota</taxon>
        <taxon>Actinomycetes</taxon>
        <taxon>Mycobacteriales</taxon>
        <taxon>Nocardiaceae</taxon>
        <taxon>Nocardia</taxon>
    </lineage>
</organism>
<accession>A0A917RV84</accession>
<dbReference type="AlphaFoldDB" id="A0A917RV84"/>
<evidence type="ECO:0000313" key="2">
    <source>
        <dbReference type="EMBL" id="GGL34829.1"/>
    </source>
</evidence>
<gene>
    <name evidence="2" type="ORF">GCM10011588_56930</name>
</gene>
<evidence type="ECO:0000256" key="1">
    <source>
        <dbReference type="SAM" id="MobiDB-lite"/>
    </source>
</evidence>
<protein>
    <submittedName>
        <fullName evidence="2">Uncharacterized protein</fullName>
    </submittedName>
</protein>
<comment type="caution">
    <text evidence="2">The sequence shown here is derived from an EMBL/GenBank/DDBJ whole genome shotgun (WGS) entry which is preliminary data.</text>
</comment>
<feature type="region of interest" description="Disordered" evidence="1">
    <location>
        <begin position="42"/>
        <end position="63"/>
    </location>
</feature>
<proteinExistence type="predicted"/>
<keyword evidence="3" id="KW-1185">Reference proteome</keyword>
<dbReference type="EMBL" id="BMMH01000016">
    <property type="protein sequence ID" value="GGL34829.1"/>
    <property type="molecule type" value="Genomic_DNA"/>
</dbReference>